<dbReference type="Pfam" id="PF00789">
    <property type="entry name" value="UBX"/>
    <property type="match status" value="1"/>
</dbReference>
<feature type="region of interest" description="Disordered" evidence="6">
    <location>
        <begin position="378"/>
        <end position="420"/>
    </location>
</feature>
<keyword evidence="9" id="KW-1185">Reference proteome</keyword>
<dbReference type="STRING" id="69771.A0A1V6PJP1"/>
<organism evidence="8 9">
    <name type="scientific">Penicillium decumbens</name>
    <dbReference type="NCBI Taxonomy" id="69771"/>
    <lineage>
        <taxon>Eukaryota</taxon>
        <taxon>Fungi</taxon>
        <taxon>Dikarya</taxon>
        <taxon>Ascomycota</taxon>
        <taxon>Pezizomycotina</taxon>
        <taxon>Eurotiomycetes</taxon>
        <taxon>Eurotiomycetidae</taxon>
        <taxon>Eurotiales</taxon>
        <taxon>Aspergillaceae</taxon>
        <taxon>Penicillium</taxon>
    </lineage>
</organism>
<dbReference type="Proteomes" id="UP000191522">
    <property type="component" value="Unassembled WGS sequence"/>
</dbReference>
<feature type="domain" description="UBX" evidence="7">
    <location>
        <begin position="253"/>
        <end position="329"/>
    </location>
</feature>
<keyword evidence="2" id="KW-0834">Unfolded protein response</keyword>
<sequence length="447" mass="48513">MFFQGSLQDGIALAVRETKAVVCFVRDDGQLSSTWENEYFADNELASFLDAKAVLLRLTAGTQEAGFLTSICPIVRFPTVVVIRDGALQLYIAPETSKDDFKSHLIAVLEGRRYSATLQQPRQSSAAPTSNNTGSTANSNAATSVTFDPPDTSSQQSSRQYSSASQPPAQKPSHTSSKAEEPPAKKPAEKPSPPKQQPPKEDLKGKSKGKQPAAQAPQASQKPKSLTEKESARITEKPKPQPPAPRGPPSQYRLQVRLFDGRSIRSSFKPTQTIRGDVRPWLDEQMGDDTRPYNLKHILTPLPNRTLSVAEESQTLQDLNLGSTANLVMVPVQTYTTAYAAAGSLPGRGISAMYNAVSGVASTATGIVGSILGYGASTPANESESVTPPRENARARPTGPNIRTLRDQQNERGDSQFYNGNQDIVFNALTKRSQLNFEPRKKEDKDN</sequence>
<comment type="subunit">
    <text evidence="3">Directly interacts with VCP. Interacts with UBQLN1. Forms a complex with VCP and UBQLN1.</text>
</comment>
<dbReference type="InterPro" id="IPR036249">
    <property type="entry name" value="Thioredoxin-like_sf"/>
</dbReference>
<dbReference type="EMBL" id="MDYL01000003">
    <property type="protein sequence ID" value="OQD77258.1"/>
    <property type="molecule type" value="Genomic_DNA"/>
</dbReference>
<reference evidence="9" key="1">
    <citation type="journal article" date="2017" name="Nat. Microbiol.">
        <title>Global analysis of biosynthetic gene clusters reveals vast potential of secondary metabolite production in Penicillium species.</title>
        <authorList>
            <person name="Nielsen J.C."/>
            <person name="Grijseels S."/>
            <person name="Prigent S."/>
            <person name="Ji B."/>
            <person name="Dainat J."/>
            <person name="Nielsen K.F."/>
            <person name="Frisvad J.C."/>
            <person name="Workman M."/>
            <person name="Nielsen J."/>
        </authorList>
    </citation>
    <scope>NUCLEOTIDE SEQUENCE [LARGE SCALE GENOMIC DNA]</scope>
    <source>
        <strain evidence="9">IBT 11843</strain>
    </source>
</reference>
<comment type="caution">
    <text evidence="8">The sequence shown here is derived from an EMBL/GenBank/DDBJ whole genome shotgun (WGS) entry which is preliminary data.</text>
</comment>
<evidence type="ECO:0000256" key="3">
    <source>
        <dbReference type="ARBA" id="ARBA00038812"/>
    </source>
</evidence>
<dbReference type="AlphaFoldDB" id="A0A1V6PJP1"/>
<accession>A0A1V6PJP1</accession>
<dbReference type="GO" id="GO:0036503">
    <property type="term" value="P:ERAD pathway"/>
    <property type="evidence" value="ECO:0007669"/>
    <property type="project" value="TreeGrafter"/>
</dbReference>
<feature type="compositionally biased region" description="Low complexity" evidence="6">
    <location>
        <begin position="210"/>
        <end position="224"/>
    </location>
</feature>
<dbReference type="InterPro" id="IPR029071">
    <property type="entry name" value="Ubiquitin-like_domsf"/>
</dbReference>
<evidence type="ECO:0000256" key="5">
    <source>
        <dbReference type="ARBA" id="ARBA00046062"/>
    </source>
</evidence>
<dbReference type="SUPFAM" id="SSF54236">
    <property type="entry name" value="Ubiquitin-like"/>
    <property type="match status" value="1"/>
</dbReference>
<proteinExistence type="predicted"/>
<gene>
    <name evidence="8" type="ORF">PENDEC_c003G04042</name>
</gene>
<dbReference type="GO" id="GO:0006986">
    <property type="term" value="P:response to unfolded protein"/>
    <property type="evidence" value="ECO:0007669"/>
    <property type="project" value="UniProtKB-KW"/>
</dbReference>
<dbReference type="PANTHER" id="PTHR46424:SF1">
    <property type="entry name" value="UBX DOMAIN-CONTAINING PROTEIN 4"/>
    <property type="match status" value="1"/>
</dbReference>
<comment type="subcellular location">
    <subcellularLocation>
        <location evidence="1">Endoplasmic reticulum membrane</location>
        <topology evidence="1">Peripheral membrane protein</topology>
    </subcellularLocation>
</comment>
<feature type="compositionally biased region" description="Basic and acidic residues" evidence="6">
    <location>
        <begin position="177"/>
        <end position="189"/>
    </location>
</feature>
<name>A0A1V6PJP1_PENDC</name>
<evidence type="ECO:0000313" key="8">
    <source>
        <dbReference type="EMBL" id="OQD77258.1"/>
    </source>
</evidence>
<dbReference type="CDD" id="cd01767">
    <property type="entry name" value="UBX"/>
    <property type="match status" value="1"/>
</dbReference>
<dbReference type="InterPro" id="IPR001012">
    <property type="entry name" value="UBX_dom"/>
</dbReference>
<feature type="compositionally biased region" description="Low complexity" evidence="6">
    <location>
        <begin position="124"/>
        <end position="144"/>
    </location>
</feature>
<dbReference type="OMA" id="FEPNNTS"/>
<evidence type="ECO:0000313" key="9">
    <source>
        <dbReference type="Proteomes" id="UP000191522"/>
    </source>
</evidence>
<feature type="region of interest" description="Disordered" evidence="6">
    <location>
        <begin position="117"/>
        <end position="251"/>
    </location>
</feature>
<dbReference type="Gene3D" id="3.10.20.90">
    <property type="entry name" value="Phosphatidylinositol 3-kinase Catalytic Subunit, Chain A, domain 1"/>
    <property type="match status" value="1"/>
</dbReference>
<dbReference type="SMART" id="SM00166">
    <property type="entry name" value="UBX"/>
    <property type="match status" value="1"/>
</dbReference>
<dbReference type="SUPFAM" id="SSF52833">
    <property type="entry name" value="Thioredoxin-like"/>
    <property type="match status" value="1"/>
</dbReference>
<dbReference type="OrthoDB" id="2445133at2759"/>
<evidence type="ECO:0000256" key="1">
    <source>
        <dbReference type="ARBA" id="ARBA00004406"/>
    </source>
</evidence>
<feature type="compositionally biased region" description="Basic and acidic residues" evidence="6">
    <location>
        <begin position="225"/>
        <end position="239"/>
    </location>
</feature>
<evidence type="ECO:0000256" key="2">
    <source>
        <dbReference type="ARBA" id="ARBA00023230"/>
    </source>
</evidence>
<dbReference type="PANTHER" id="PTHR46424">
    <property type="entry name" value="UBX DOMAIN-CONTAINING PROTEIN 4"/>
    <property type="match status" value="1"/>
</dbReference>
<comment type="function">
    <text evidence="5">Involved in endoplasmic reticulum-associated protein degradation (ERAD). Acts as a platform to recruit both UBQLN1 and VCP to the ER during ERAD.</text>
</comment>
<dbReference type="Pfam" id="PF23187">
    <property type="entry name" value="UBX7_N"/>
    <property type="match status" value="1"/>
</dbReference>
<protein>
    <recommendedName>
        <fullName evidence="4">UBX domain-containing protein 2</fullName>
    </recommendedName>
</protein>
<dbReference type="GO" id="GO:0005789">
    <property type="term" value="C:endoplasmic reticulum membrane"/>
    <property type="evidence" value="ECO:0007669"/>
    <property type="project" value="UniProtKB-SubCell"/>
</dbReference>
<evidence type="ECO:0000256" key="6">
    <source>
        <dbReference type="SAM" id="MobiDB-lite"/>
    </source>
</evidence>
<evidence type="ECO:0000259" key="7">
    <source>
        <dbReference type="PROSITE" id="PS50033"/>
    </source>
</evidence>
<dbReference type="PROSITE" id="PS50033">
    <property type="entry name" value="UBX"/>
    <property type="match status" value="1"/>
</dbReference>
<feature type="compositionally biased region" description="Basic and acidic residues" evidence="6">
    <location>
        <begin position="404"/>
        <end position="414"/>
    </location>
</feature>
<feature type="compositionally biased region" description="Low complexity" evidence="6">
    <location>
        <begin position="153"/>
        <end position="173"/>
    </location>
</feature>
<evidence type="ECO:0000256" key="4">
    <source>
        <dbReference type="ARBA" id="ARBA00041575"/>
    </source>
</evidence>